<accession>A0A4S4MB99</accession>
<gene>
    <name evidence="1" type="ORF">EUX98_g8275</name>
</gene>
<dbReference type="EMBL" id="SGPM01000429">
    <property type="protein sequence ID" value="THH21841.1"/>
    <property type="molecule type" value="Genomic_DNA"/>
</dbReference>
<evidence type="ECO:0008006" key="3">
    <source>
        <dbReference type="Google" id="ProtNLM"/>
    </source>
</evidence>
<dbReference type="InterPro" id="IPR032675">
    <property type="entry name" value="LRR_dom_sf"/>
</dbReference>
<dbReference type="Gene3D" id="3.80.10.10">
    <property type="entry name" value="Ribonuclease Inhibitor"/>
    <property type="match status" value="1"/>
</dbReference>
<evidence type="ECO:0000313" key="1">
    <source>
        <dbReference type="EMBL" id="THH21841.1"/>
    </source>
</evidence>
<reference evidence="1 2" key="1">
    <citation type="submission" date="2019-02" db="EMBL/GenBank/DDBJ databases">
        <title>Genome sequencing of the rare red list fungi Antrodiella citrinella (Flaviporus citrinellus).</title>
        <authorList>
            <person name="Buettner E."/>
            <person name="Kellner H."/>
        </authorList>
    </citation>
    <scope>NUCLEOTIDE SEQUENCE [LARGE SCALE GENOMIC DNA]</scope>
    <source>
        <strain evidence="1 2">DSM 108506</strain>
    </source>
</reference>
<comment type="caution">
    <text evidence="1">The sequence shown here is derived from an EMBL/GenBank/DDBJ whole genome shotgun (WGS) entry which is preliminary data.</text>
</comment>
<organism evidence="1 2">
    <name type="scientific">Antrodiella citrinella</name>
    <dbReference type="NCBI Taxonomy" id="2447956"/>
    <lineage>
        <taxon>Eukaryota</taxon>
        <taxon>Fungi</taxon>
        <taxon>Dikarya</taxon>
        <taxon>Basidiomycota</taxon>
        <taxon>Agaricomycotina</taxon>
        <taxon>Agaricomycetes</taxon>
        <taxon>Polyporales</taxon>
        <taxon>Steccherinaceae</taxon>
        <taxon>Antrodiella</taxon>
    </lineage>
</organism>
<keyword evidence="2" id="KW-1185">Reference proteome</keyword>
<dbReference type="Proteomes" id="UP000308730">
    <property type="component" value="Unassembled WGS sequence"/>
</dbReference>
<dbReference type="OrthoDB" id="2775820at2759"/>
<evidence type="ECO:0000313" key="2">
    <source>
        <dbReference type="Proteomes" id="UP000308730"/>
    </source>
</evidence>
<proteinExistence type="predicted"/>
<protein>
    <recommendedName>
        <fullName evidence="3">F-box domain-containing protein</fullName>
    </recommendedName>
</protein>
<dbReference type="SUPFAM" id="SSF52047">
    <property type="entry name" value="RNI-like"/>
    <property type="match status" value="1"/>
</dbReference>
<sequence>MRDVMAAYHVCRYWRQVLQAFTSIWTTIVVPHFDERPSEALVDGGAGQLLPPGAQLVSHYLSLSGSLPLDVYLPDISLLSLFSDQSHRLRRLKVSFPGETVLNGPQAIQAFGLFNHAAPLLEVFDFGAVLPDDQSFGENPLVFVGCQLPVLFAGQAPLLRKLRLSGLVPWTGNHFRNLTHICITGYIVHDYNAYAKASELLELLQHSPLVEELYLSHLDTWFGRTMPDDLPEINPLRLCRLSVSDCYVWELQALFRYLHVPYGASLSVTNLNGDDRALTRILPLHAERLKVATELKRLEINYKSDTVLAFGPSGSLRIITSGLEMVLPLHGLNQISYAQTLEEVWISGRHPDSFMWSSGDSNCSASLTALVSLQSLHIRSRPAKSILQALTPRAPDPTSPMTSTPQSVIICPHLHTLSLTSSLGIDGCWSELLDCARSRFDAGYPLRRILVQPSADGYDLLSESMLADLRQVVDVVEYDVVCPLIEVPPELNEGTHHQYWPVWLTGNDSDHAAQKQSLQEVFAINESVLEAARAFQA</sequence>
<dbReference type="AlphaFoldDB" id="A0A4S4MB99"/>
<name>A0A4S4MB99_9APHY</name>